<organism evidence="2 3">
    <name type="scientific">Senna tora</name>
    <dbReference type="NCBI Taxonomy" id="362788"/>
    <lineage>
        <taxon>Eukaryota</taxon>
        <taxon>Viridiplantae</taxon>
        <taxon>Streptophyta</taxon>
        <taxon>Embryophyta</taxon>
        <taxon>Tracheophyta</taxon>
        <taxon>Spermatophyta</taxon>
        <taxon>Magnoliopsida</taxon>
        <taxon>eudicotyledons</taxon>
        <taxon>Gunneridae</taxon>
        <taxon>Pentapetalae</taxon>
        <taxon>rosids</taxon>
        <taxon>fabids</taxon>
        <taxon>Fabales</taxon>
        <taxon>Fabaceae</taxon>
        <taxon>Caesalpinioideae</taxon>
        <taxon>Cassia clade</taxon>
        <taxon>Senna</taxon>
    </lineage>
</organism>
<dbReference type="EMBL" id="JAAIUW010000004">
    <property type="protein sequence ID" value="KAF7834430.1"/>
    <property type="molecule type" value="Genomic_DNA"/>
</dbReference>
<dbReference type="AlphaFoldDB" id="A0A834WXY7"/>
<evidence type="ECO:0000313" key="3">
    <source>
        <dbReference type="Proteomes" id="UP000634136"/>
    </source>
</evidence>
<feature type="region of interest" description="Disordered" evidence="1">
    <location>
        <begin position="114"/>
        <end position="153"/>
    </location>
</feature>
<sequence>MTPSQSNMSAWRGEEEEEAEAETEKRRCLDVNNFIRGFRKRCLAKELHPYPPIACVRSASTHPALTNPTTKTTKNRKIQHLREQREDYHQDPPSSHPRPEMTIVEATISTIRGNAVDPPYGLPQNAHNQNTAGQPAPNVDIPTGNNRESFRIS</sequence>
<protein>
    <submittedName>
        <fullName evidence="2">Uncharacterized protein</fullName>
    </submittedName>
</protein>
<dbReference type="Proteomes" id="UP000634136">
    <property type="component" value="Unassembled WGS sequence"/>
</dbReference>
<feature type="region of interest" description="Disordered" evidence="1">
    <location>
        <begin position="1"/>
        <end position="27"/>
    </location>
</feature>
<keyword evidence="3" id="KW-1185">Reference proteome</keyword>
<evidence type="ECO:0000313" key="2">
    <source>
        <dbReference type="EMBL" id="KAF7834430.1"/>
    </source>
</evidence>
<accession>A0A834WXY7</accession>
<feature type="compositionally biased region" description="Basic and acidic residues" evidence="1">
    <location>
        <begin position="80"/>
        <end position="90"/>
    </location>
</feature>
<feature type="region of interest" description="Disordered" evidence="1">
    <location>
        <begin position="55"/>
        <end position="100"/>
    </location>
</feature>
<reference evidence="2" key="1">
    <citation type="submission" date="2020-09" db="EMBL/GenBank/DDBJ databases">
        <title>Genome-Enabled Discovery of Anthraquinone Biosynthesis in Senna tora.</title>
        <authorList>
            <person name="Kang S.-H."/>
            <person name="Pandey R.P."/>
            <person name="Lee C.-M."/>
            <person name="Sim J.-S."/>
            <person name="Jeong J.-T."/>
            <person name="Choi B.-S."/>
            <person name="Jung M."/>
            <person name="Ginzburg D."/>
            <person name="Zhao K."/>
            <person name="Won S.Y."/>
            <person name="Oh T.-J."/>
            <person name="Yu Y."/>
            <person name="Kim N.-H."/>
            <person name="Lee O.R."/>
            <person name="Lee T.-H."/>
            <person name="Bashyal P."/>
            <person name="Kim T.-S."/>
            <person name="Lee W.-H."/>
            <person name="Kawkins C."/>
            <person name="Kim C.-K."/>
            <person name="Kim J.S."/>
            <person name="Ahn B.O."/>
            <person name="Rhee S.Y."/>
            <person name="Sohng J.K."/>
        </authorList>
    </citation>
    <scope>NUCLEOTIDE SEQUENCE</scope>
    <source>
        <tissue evidence="2">Leaf</tissue>
    </source>
</reference>
<comment type="caution">
    <text evidence="2">The sequence shown here is derived from an EMBL/GenBank/DDBJ whole genome shotgun (WGS) entry which is preliminary data.</text>
</comment>
<evidence type="ECO:0000256" key="1">
    <source>
        <dbReference type="SAM" id="MobiDB-lite"/>
    </source>
</evidence>
<gene>
    <name evidence="2" type="ORF">G2W53_009289</name>
</gene>
<name>A0A834WXY7_9FABA</name>
<proteinExistence type="predicted"/>